<reference evidence="3" key="1">
    <citation type="submission" date="2017-02" db="UniProtKB">
        <authorList>
            <consortium name="WormBaseParasite"/>
        </authorList>
    </citation>
    <scope>IDENTIFICATION</scope>
</reference>
<dbReference type="WBParaSite" id="BPAG_0001159901-mRNA-1">
    <property type="protein sequence ID" value="BPAG_0001159901-mRNA-1"/>
    <property type="gene ID" value="BPAG_0001159901"/>
</dbReference>
<evidence type="ECO:0000313" key="3">
    <source>
        <dbReference type="WBParaSite" id="BPAG_0001159901-mRNA-1"/>
    </source>
</evidence>
<protein>
    <submittedName>
        <fullName evidence="3">Secreted protein</fullName>
    </submittedName>
</protein>
<proteinExistence type="predicted"/>
<dbReference type="Proteomes" id="UP000278627">
    <property type="component" value="Unassembled WGS sequence"/>
</dbReference>
<name>A0A0N4TSD0_BRUPA</name>
<sequence>MAIDTTSAFMIHRIPITLILFPSRASAVYSTRPLKSLQVAWLKVDARSNEIAQVKGHVVLVGWC</sequence>
<keyword evidence="2" id="KW-1185">Reference proteome</keyword>
<gene>
    <name evidence="1" type="ORF">BPAG_LOCUS11561</name>
</gene>
<evidence type="ECO:0000313" key="2">
    <source>
        <dbReference type="Proteomes" id="UP000278627"/>
    </source>
</evidence>
<organism evidence="3">
    <name type="scientific">Brugia pahangi</name>
    <name type="common">Filarial nematode worm</name>
    <dbReference type="NCBI Taxonomy" id="6280"/>
    <lineage>
        <taxon>Eukaryota</taxon>
        <taxon>Metazoa</taxon>
        <taxon>Ecdysozoa</taxon>
        <taxon>Nematoda</taxon>
        <taxon>Chromadorea</taxon>
        <taxon>Rhabditida</taxon>
        <taxon>Spirurina</taxon>
        <taxon>Spiruromorpha</taxon>
        <taxon>Filarioidea</taxon>
        <taxon>Onchocercidae</taxon>
        <taxon>Brugia</taxon>
    </lineage>
</organism>
<accession>A0A0N4TSD0</accession>
<reference evidence="1 2" key="2">
    <citation type="submission" date="2018-11" db="EMBL/GenBank/DDBJ databases">
        <authorList>
            <consortium name="Pathogen Informatics"/>
        </authorList>
    </citation>
    <scope>NUCLEOTIDE SEQUENCE [LARGE SCALE GENOMIC DNA]</scope>
</reference>
<dbReference type="EMBL" id="UZAD01013237">
    <property type="protein sequence ID" value="VDN92747.1"/>
    <property type="molecule type" value="Genomic_DNA"/>
</dbReference>
<evidence type="ECO:0000313" key="1">
    <source>
        <dbReference type="EMBL" id="VDN92747.1"/>
    </source>
</evidence>
<dbReference type="AlphaFoldDB" id="A0A0N4TSD0"/>